<dbReference type="SUPFAM" id="SSF53448">
    <property type="entry name" value="Nucleotide-diphospho-sugar transferases"/>
    <property type="match status" value="1"/>
</dbReference>
<dbReference type="InterPro" id="IPR050834">
    <property type="entry name" value="Glycosyltransf_2"/>
</dbReference>
<evidence type="ECO:0000259" key="4">
    <source>
        <dbReference type="Pfam" id="PF00535"/>
    </source>
</evidence>
<evidence type="ECO:0000256" key="1">
    <source>
        <dbReference type="ARBA" id="ARBA00006739"/>
    </source>
</evidence>
<dbReference type="Gene3D" id="3.90.550.10">
    <property type="entry name" value="Spore Coat Polysaccharide Biosynthesis Protein SpsA, Chain A"/>
    <property type="match status" value="1"/>
</dbReference>
<organism evidence="5">
    <name type="scientific">marine metagenome</name>
    <dbReference type="NCBI Taxonomy" id="408172"/>
    <lineage>
        <taxon>unclassified sequences</taxon>
        <taxon>metagenomes</taxon>
        <taxon>ecological metagenomes</taxon>
    </lineage>
</organism>
<dbReference type="InterPro" id="IPR001173">
    <property type="entry name" value="Glyco_trans_2-like"/>
</dbReference>
<proteinExistence type="inferred from homology"/>
<feature type="domain" description="Glycosyltransferase 2-like" evidence="4">
    <location>
        <begin position="13"/>
        <end position="164"/>
    </location>
</feature>
<gene>
    <name evidence="5" type="ORF">METZ01_LOCUS107607</name>
</gene>
<dbReference type="CDD" id="cd00761">
    <property type="entry name" value="Glyco_tranf_GTA_type"/>
    <property type="match status" value="1"/>
</dbReference>
<dbReference type="Pfam" id="PF00535">
    <property type="entry name" value="Glycos_transf_2"/>
    <property type="match status" value="1"/>
</dbReference>
<dbReference type="EMBL" id="UINC01012550">
    <property type="protein sequence ID" value="SVA54753.1"/>
    <property type="molecule type" value="Genomic_DNA"/>
</dbReference>
<evidence type="ECO:0000313" key="5">
    <source>
        <dbReference type="EMBL" id="SVA54753.1"/>
    </source>
</evidence>
<accession>A0A381WS56</accession>
<evidence type="ECO:0000256" key="2">
    <source>
        <dbReference type="ARBA" id="ARBA00022676"/>
    </source>
</evidence>
<dbReference type="InterPro" id="IPR029044">
    <property type="entry name" value="Nucleotide-diphossugar_trans"/>
</dbReference>
<name>A0A381WS56_9ZZZZ</name>
<comment type="similarity">
    <text evidence="1">Belongs to the glycosyltransferase 2 family.</text>
</comment>
<keyword evidence="3" id="KW-0808">Transferase</keyword>
<protein>
    <recommendedName>
        <fullName evidence="4">Glycosyltransferase 2-like domain-containing protein</fullName>
    </recommendedName>
</protein>
<keyword evidence="2" id="KW-0328">Glycosyltransferase</keyword>
<evidence type="ECO:0000256" key="3">
    <source>
        <dbReference type="ARBA" id="ARBA00022679"/>
    </source>
</evidence>
<sequence>MKALSSDEPFVDVILPNYNKSKFIEDAINSVIAQTYNSWHLYIIDDNSTDNSVEVINKFSSLTNVTVVKLHKNKGPAFCRNYGMRISQSKYIAFIDSDDGWTKNKLERQISFMEKNNFNFTYTDHTLFFDVNGQKKFEKKTNLRDYYDYDSFTKNSQINTTTMIITRSILGNHKFKKIRMHEDYLFKCEILKNNNMAHKLNDITAFYRILDRSRSRKRLKSIYWLWYVNKNFNKLKFIRNIISIFFITINSIRKYGRIK</sequence>
<dbReference type="GO" id="GO:0016757">
    <property type="term" value="F:glycosyltransferase activity"/>
    <property type="evidence" value="ECO:0007669"/>
    <property type="project" value="UniProtKB-KW"/>
</dbReference>
<dbReference type="PANTHER" id="PTHR43685:SF5">
    <property type="entry name" value="GLYCOSYLTRANSFERASE EPSE-RELATED"/>
    <property type="match status" value="1"/>
</dbReference>
<reference evidence="5" key="1">
    <citation type="submission" date="2018-05" db="EMBL/GenBank/DDBJ databases">
        <authorList>
            <person name="Lanie J.A."/>
            <person name="Ng W.-L."/>
            <person name="Kazmierczak K.M."/>
            <person name="Andrzejewski T.M."/>
            <person name="Davidsen T.M."/>
            <person name="Wayne K.J."/>
            <person name="Tettelin H."/>
            <person name="Glass J.I."/>
            <person name="Rusch D."/>
            <person name="Podicherti R."/>
            <person name="Tsui H.-C.T."/>
            <person name="Winkler M.E."/>
        </authorList>
    </citation>
    <scope>NUCLEOTIDE SEQUENCE</scope>
</reference>
<dbReference type="AlphaFoldDB" id="A0A381WS56"/>
<dbReference type="PANTHER" id="PTHR43685">
    <property type="entry name" value="GLYCOSYLTRANSFERASE"/>
    <property type="match status" value="1"/>
</dbReference>